<reference evidence="2 3" key="1">
    <citation type="journal article" date="2014" name="Nat. Genet.">
        <title>Genome sequence of the hot pepper provides insights into the evolution of pungency in Capsicum species.</title>
        <authorList>
            <person name="Kim S."/>
            <person name="Park M."/>
            <person name="Yeom S.I."/>
            <person name="Kim Y.M."/>
            <person name="Lee J.M."/>
            <person name="Lee H.A."/>
            <person name="Seo E."/>
            <person name="Choi J."/>
            <person name="Cheong K."/>
            <person name="Kim K.T."/>
            <person name="Jung K."/>
            <person name="Lee G.W."/>
            <person name="Oh S.K."/>
            <person name="Bae C."/>
            <person name="Kim S.B."/>
            <person name="Lee H.Y."/>
            <person name="Kim S.Y."/>
            <person name="Kim M.S."/>
            <person name="Kang B.C."/>
            <person name="Jo Y.D."/>
            <person name="Yang H.B."/>
            <person name="Jeong H.J."/>
            <person name="Kang W.H."/>
            <person name="Kwon J.K."/>
            <person name="Shin C."/>
            <person name="Lim J.Y."/>
            <person name="Park J.H."/>
            <person name="Huh J.H."/>
            <person name="Kim J.S."/>
            <person name="Kim B.D."/>
            <person name="Cohen O."/>
            <person name="Paran I."/>
            <person name="Suh M.C."/>
            <person name="Lee S.B."/>
            <person name="Kim Y.K."/>
            <person name="Shin Y."/>
            <person name="Noh S.J."/>
            <person name="Park J."/>
            <person name="Seo Y.S."/>
            <person name="Kwon S.Y."/>
            <person name="Kim H.A."/>
            <person name="Park J.M."/>
            <person name="Kim H.J."/>
            <person name="Choi S.B."/>
            <person name="Bosland P.W."/>
            <person name="Reeves G."/>
            <person name="Jo S.H."/>
            <person name="Lee B.W."/>
            <person name="Cho H.T."/>
            <person name="Choi H.S."/>
            <person name="Lee M.S."/>
            <person name="Yu Y."/>
            <person name="Do Choi Y."/>
            <person name="Park B.S."/>
            <person name="van Deynze A."/>
            <person name="Ashrafi H."/>
            <person name="Hill T."/>
            <person name="Kim W.T."/>
            <person name="Pai H.S."/>
            <person name="Ahn H.K."/>
            <person name="Yeam I."/>
            <person name="Giovannoni J.J."/>
            <person name="Rose J.K."/>
            <person name="Sorensen I."/>
            <person name="Lee S.J."/>
            <person name="Kim R.W."/>
            <person name="Choi I.Y."/>
            <person name="Choi B.S."/>
            <person name="Lim J.S."/>
            <person name="Lee Y.H."/>
            <person name="Choi D."/>
        </authorList>
    </citation>
    <scope>NUCLEOTIDE SEQUENCE [LARGE SCALE GENOMIC DNA]</scope>
    <source>
        <strain evidence="3">cv. CM334</strain>
    </source>
</reference>
<evidence type="ECO:0000313" key="2">
    <source>
        <dbReference type="EMBL" id="PHT75618.1"/>
    </source>
</evidence>
<accession>A0A2G2Z0U5</accession>
<comment type="caution">
    <text evidence="2">The sequence shown here is derived from an EMBL/GenBank/DDBJ whole genome shotgun (WGS) entry which is preliminary data.</text>
</comment>
<name>A0A2G2Z0U5_CAPAN</name>
<reference evidence="2 3" key="2">
    <citation type="journal article" date="2017" name="Genome Biol.">
        <title>New reference genome sequences of hot pepper reveal the massive evolution of plant disease-resistance genes by retroduplication.</title>
        <authorList>
            <person name="Kim S."/>
            <person name="Park J."/>
            <person name="Yeom S.I."/>
            <person name="Kim Y.M."/>
            <person name="Seo E."/>
            <person name="Kim K.T."/>
            <person name="Kim M.S."/>
            <person name="Lee J.M."/>
            <person name="Cheong K."/>
            <person name="Shin H.S."/>
            <person name="Kim S.B."/>
            <person name="Han K."/>
            <person name="Lee J."/>
            <person name="Park M."/>
            <person name="Lee H.A."/>
            <person name="Lee H.Y."/>
            <person name="Lee Y."/>
            <person name="Oh S."/>
            <person name="Lee J.H."/>
            <person name="Choi E."/>
            <person name="Choi E."/>
            <person name="Lee S.E."/>
            <person name="Jeon J."/>
            <person name="Kim H."/>
            <person name="Choi G."/>
            <person name="Song H."/>
            <person name="Lee J."/>
            <person name="Lee S.C."/>
            <person name="Kwon J.K."/>
            <person name="Lee H.Y."/>
            <person name="Koo N."/>
            <person name="Hong Y."/>
            <person name="Kim R.W."/>
            <person name="Kang W.H."/>
            <person name="Huh J.H."/>
            <person name="Kang B.C."/>
            <person name="Yang T.J."/>
            <person name="Lee Y.H."/>
            <person name="Bennetzen J.L."/>
            <person name="Choi D."/>
        </authorList>
    </citation>
    <scope>NUCLEOTIDE SEQUENCE [LARGE SCALE GENOMIC DNA]</scope>
    <source>
        <strain evidence="3">cv. CM334</strain>
    </source>
</reference>
<keyword evidence="1" id="KW-0175">Coiled coil</keyword>
<dbReference type="EMBL" id="AYRZ02000007">
    <property type="protein sequence ID" value="PHT75618.1"/>
    <property type="molecule type" value="Genomic_DNA"/>
</dbReference>
<feature type="coiled-coil region" evidence="1">
    <location>
        <begin position="54"/>
        <end position="81"/>
    </location>
</feature>
<dbReference type="Proteomes" id="UP000222542">
    <property type="component" value="Unassembled WGS sequence"/>
</dbReference>
<proteinExistence type="predicted"/>
<dbReference type="OMA" id="EQRDENN"/>
<keyword evidence="3" id="KW-1185">Reference proteome</keyword>
<gene>
    <name evidence="2" type="ORF">T459_19140</name>
</gene>
<sequence>MEEIKTQQGSNEQPIDAFSTVMGAEHPGRVRFLGGGGVTKNSLKRLNDGSGSTLNVTNDVVQQMQERMRKIEDQIEEQKRTVRQEVVADIIAQLQNAGIVDPKILTALSNPSLMLRLLH</sequence>
<dbReference type="Gramene" id="PHT75618">
    <property type="protein sequence ID" value="PHT75618"/>
    <property type="gene ID" value="T459_19140"/>
</dbReference>
<protein>
    <submittedName>
        <fullName evidence="2">Uncharacterized protein</fullName>
    </submittedName>
</protein>
<organism evidence="2 3">
    <name type="scientific">Capsicum annuum</name>
    <name type="common">Capsicum pepper</name>
    <dbReference type="NCBI Taxonomy" id="4072"/>
    <lineage>
        <taxon>Eukaryota</taxon>
        <taxon>Viridiplantae</taxon>
        <taxon>Streptophyta</taxon>
        <taxon>Embryophyta</taxon>
        <taxon>Tracheophyta</taxon>
        <taxon>Spermatophyta</taxon>
        <taxon>Magnoliopsida</taxon>
        <taxon>eudicotyledons</taxon>
        <taxon>Gunneridae</taxon>
        <taxon>Pentapetalae</taxon>
        <taxon>asterids</taxon>
        <taxon>lamiids</taxon>
        <taxon>Solanales</taxon>
        <taxon>Solanaceae</taxon>
        <taxon>Solanoideae</taxon>
        <taxon>Capsiceae</taxon>
        <taxon>Capsicum</taxon>
    </lineage>
</organism>
<evidence type="ECO:0000313" key="3">
    <source>
        <dbReference type="Proteomes" id="UP000222542"/>
    </source>
</evidence>
<dbReference type="AlphaFoldDB" id="A0A2G2Z0U5"/>
<evidence type="ECO:0000256" key="1">
    <source>
        <dbReference type="SAM" id="Coils"/>
    </source>
</evidence>